<dbReference type="RefSeq" id="WP_008488979.1">
    <property type="nucleotide sequence ID" value="NZ_AMRG01000010.1"/>
</dbReference>
<name>K2K8I5_9GAMM</name>
<proteinExistence type="inferred from homology"/>
<gene>
    <name evidence="4" type="ORF">A10D4_08634</name>
</gene>
<evidence type="ECO:0000256" key="1">
    <source>
        <dbReference type="ARBA" id="ARBA00007613"/>
    </source>
</evidence>
<dbReference type="Proteomes" id="UP000014115">
    <property type="component" value="Unassembled WGS sequence"/>
</dbReference>
<feature type="coiled-coil region" evidence="2">
    <location>
        <begin position="176"/>
        <end position="203"/>
    </location>
</feature>
<dbReference type="InterPro" id="IPR003423">
    <property type="entry name" value="OMP_efflux"/>
</dbReference>
<evidence type="ECO:0000256" key="2">
    <source>
        <dbReference type="SAM" id="Coils"/>
    </source>
</evidence>
<dbReference type="Gene3D" id="1.20.1600.10">
    <property type="entry name" value="Outer membrane efflux proteins (OEP)"/>
    <property type="match status" value="1"/>
</dbReference>
<dbReference type="Pfam" id="PF02321">
    <property type="entry name" value="OEP"/>
    <property type="match status" value="1"/>
</dbReference>
<dbReference type="PATRIC" id="fig|740709.3.peg.1746"/>
<sequence length="416" mass="47594">MKHSQVACWAMVFGLTAAADAADAQLTLAQALQYTLRSNPQLTRADYQQQAAQGLLQQAALRPNPELGIELEKLTVNGQQKGLEQAEITVSFSQLLELGDKRQQRVVAANAEQRARQAEYRYQQIEVLAETTQRFYDLLFLQQQQQLQQQQLDRTGQLLSITQQRTDAGVALPSQLTRMQLQHQQQQLQQQQLQAEREQGQQRLTAMWASSQPVTVVQGQWQLPSVWPRQQQLLEAVNQAPEYLRLLDSERLLAAQLASLQADASADLTIGVGVRYNNDVDASDVIVRASMPWQWQNPNAGRLTEQRIQQRQNWTLQRLLREQLRARVNVLWYRLSNARQQLQRIAEQLLPLAQQLLQQVRQDYQRGTSSLLNVLDAQQQLAQLEQQQLAQQHLIFTTFIALERLTATPLLGVRHD</sequence>
<feature type="signal peptide" evidence="3">
    <location>
        <begin position="1"/>
        <end position="21"/>
    </location>
</feature>
<dbReference type="STRING" id="740709.A10D4_08634"/>
<dbReference type="PANTHER" id="PTHR30203">
    <property type="entry name" value="OUTER MEMBRANE CATION EFFLUX PROTEIN"/>
    <property type="match status" value="1"/>
</dbReference>
<reference evidence="4 5" key="1">
    <citation type="journal article" date="2012" name="J. Bacteriol.">
        <title>Genome Sequence of Idiomarina xiamenensis Type Strain 10-D-4.</title>
        <authorList>
            <person name="Lai Q."/>
            <person name="Wang L."/>
            <person name="Wang W."/>
            <person name="Shao Z."/>
        </authorList>
    </citation>
    <scope>NUCLEOTIDE SEQUENCE [LARGE SCALE GENOMIC DNA]</scope>
    <source>
        <strain evidence="4 5">10-D-4</strain>
    </source>
</reference>
<accession>K2K8I5</accession>
<evidence type="ECO:0000256" key="3">
    <source>
        <dbReference type="SAM" id="SignalP"/>
    </source>
</evidence>
<organism evidence="4 5">
    <name type="scientific">Idiomarina xiamenensis 10-D-4</name>
    <dbReference type="NCBI Taxonomy" id="740709"/>
    <lineage>
        <taxon>Bacteria</taxon>
        <taxon>Pseudomonadati</taxon>
        <taxon>Pseudomonadota</taxon>
        <taxon>Gammaproteobacteria</taxon>
        <taxon>Alteromonadales</taxon>
        <taxon>Idiomarinaceae</taxon>
        <taxon>Idiomarina</taxon>
    </lineage>
</organism>
<keyword evidence="5" id="KW-1185">Reference proteome</keyword>
<comment type="caution">
    <text evidence="4">The sequence shown here is derived from an EMBL/GenBank/DDBJ whole genome shotgun (WGS) entry which is preliminary data.</text>
</comment>
<keyword evidence="3" id="KW-0732">Signal</keyword>
<evidence type="ECO:0000313" key="5">
    <source>
        <dbReference type="Proteomes" id="UP000014115"/>
    </source>
</evidence>
<evidence type="ECO:0000313" key="4">
    <source>
        <dbReference type="EMBL" id="EKE82892.1"/>
    </source>
</evidence>
<dbReference type="AlphaFoldDB" id="K2K8I5"/>
<comment type="similarity">
    <text evidence="1">Belongs to the outer membrane factor (OMF) (TC 1.B.17) family.</text>
</comment>
<feature type="chain" id="PRO_5003859595" evidence="3">
    <location>
        <begin position="22"/>
        <end position="416"/>
    </location>
</feature>
<dbReference type="GO" id="GO:0015562">
    <property type="term" value="F:efflux transmembrane transporter activity"/>
    <property type="evidence" value="ECO:0007669"/>
    <property type="project" value="InterPro"/>
</dbReference>
<protein>
    <submittedName>
        <fullName evidence="4">Co/Zn/Cd efflux system protein</fullName>
    </submittedName>
</protein>
<dbReference type="PANTHER" id="PTHR30203:SF24">
    <property type="entry name" value="BLR4935 PROTEIN"/>
    <property type="match status" value="1"/>
</dbReference>
<dbReference type="EMBL" id="AMRG01000010">
    <property type="protein sequence ID" value="EKE82892.1"/>
    <property type="molecule type" value="Genomic_DNA"/>
</dbReference>
<dbReference type="InterPro" id="IPR010131">
    <property type="entry name" value="MdtP/NodT-like"/>
</dbReference>
<dbReference type="SUPFAM" id="SSF56954">
    <property type="entry name" value="Outer membrane efflux proteins (OEP)"/>
    <property type="match status" value="1"/>
</dbReference>
<keyword evidence="2" id="KW-0175">Coiled coil</keyword>
<dbReference type="eggNOG" id="COG1538">
    <property type="taxonomic scope" value="Bacteria"/>
</dbReference>